<evidence type="ECO:0000256" key="6">
    <source>
        <dbReference type="ARBA" id="ARBA00023136"/>
    </source>
</evidence>
<evidence type="ECO:0000256" key="12">
    <source>
        <dbReference type="SAM" id="SignalP"/>
    </source>
</evidence>
<dbReference type="GO" id="GO:0042102">
    <property type="term" value="P:positive regulation of T cell proliferation"/>
    <property type="evidence" value="ECO:0007669"/>
    <property type="project" value="TreeGrafter"/>
</dbReference>
<feature type="signal peptide" evidence="12">
    <location>
        <begin position="1"/>
        <end position="17"/>
    </location>
</feature>
<dbReference type="SUPFAM" id="SSF48726">
    <property type="entry name" value="Immunoglobulin"/>
    <property type="match status" value="2"/>
</dbReference>
<keyword evidence="5 11" id="KW-1133">Transmembrane helix</keyword>
<protein>
    <submittedName>
        <fullName evidence="14">Programmed cell death 1 ligand 1-like</fullName>
    </submittedName>
</protein>
<dbReference type="GO" id="GO:0071222">
    <property type="term" value="P:cellular response to lipopolysaccharide"/>
    <property type="evidence" value="ECO:0007669"/>
    <property type="project" value="TreeGrafter"/>
</dbReference>
<dbReference type="STRING" id="1676925.ENSPKIP00000021227"/>
<accession>A0A3B3RRN4</accession>
<dbReference type="PANTHER" id="PTHR25466:SF3">
    <property type="entry name" value="PROGRAMMED CELL DEATH 1 LIGAND 1"/>
    <property type="match status" value="1"/>
</dbReference>
<dbReference type="GeneTree" id="ENSGT00940000161373"/>
<keyword evidence="7" id="KW-1015">Disulfide bond</keyword>
<dbReference type="Pfam" id="PF22705">
    <property type="entry name" value="C2-set_3"/>
    <property type="match status" value="1"/>
</dbReference>
<evidence type="ECO:0000313" key="15">
    <source>
        <dbReference type="Proteomes" id="UP000261540"/>
    </source>
</evidence>
<evidence type="ECO:0000256" key="5">
    <source>
        <dbReference type="ARBA" id="ARBA00022989"/>
    </source>
</evidence>
<evidence type="ECO:0000256" key="3">
    <source>
        <dbReference type="ARBA" id="ARBA00022692"/>
    </source>
</evidence>
<evidence type="ECO:0000256" key="8">
    <source>
        <dbReference type="ARBA" id="ARBA00023170"/>
    </source>
</evidence>
<keyword evidence="8" id="KW-0675">Receptor</keyword>
<keyword evidence="6 11" id="KW-0472">Membrane</keyword>
<organism evidence="14 15">
    <name type="scientific">Paramormyrops kingsleyae</name>
    <dbReference type="NCBI Taxonomy" id="1676925"/>
    <lineage>
        <taxon>Eukaryota</taxon>
        <taxon>Metazoa</taxon>
        <taxon>Chordata</taxon>
        <taxon>Craniata</taxon>
        <taxon>Vertebrata</taxon>
        <taxon>Euteleostomi</taxon>
        <taxon>Actinopterygii</taxon>
        <taxon>Neopterygii</taxon>
        <taxon>Teleostei</taxon>
        <taxon>Osteoglossocephala</taxon>
        <taxon>Osteoglossomorpha</taxon>
        <taxon>Osteoglossiformes</taxon>
        <taxon>Mormyridae</taxon>
        <taxon>Paramormyrops</taxon>
    </lineage>
</organism>
<dbReference type="SMART" id="SM00409">
    <property type="entry name" value="IG"/>
    <property type="match status" value="1"/>
</dbReference>
<name>A0A3B3RRN4_9TELE</name>
<reference evidence="14" key="2">
    <citation type="submission" date="2025-09" db="UniProtKB">
        <authorList>
            <consortium name="Ensembl"/>
        </authorList>
    </citation>
    <scope>IDENTIFICATION</scope>
</reference>
<evidence type="ECO:0000256" key="10">
    <source>
        <dbReference type="ARBA" id="ARBA00023319"/>
    </source>
</evidence>
<dbReference type="Proteomes" id="UP000261540">
    <property type="component" value="Unplaced"/>
</dbReference>
<keyword evidence="15" id="KW-1185">Reference proteome</keyword>
<reference evidence="14" key="1">
    <citation type="submission" date="2025-08" db="UniProtKB">
        <authorList>
            <consortium name="Ensembl"/>
        </authorList>
    </citation>
    <scope>IDENTIFICATION</scope>
</reference>
<evidence type="ECO:0000256" key="9">
    <source>
        <dbReference type="ARBA" id="ARBA00023180"/>
    </source>
</evidence>
<dbReference type="PROSITE" id="PS50835">
    <property type="entry name" value="IG_LIKE"/>
    <property type="match status" value="1"/>
</dbReference>
<proteinExistence type="predicted"/>
<comment type="subcellular location">
    <subcellularLocation>
        <location evidence="1">Cell membrane</location>
        <topology evidence="1">Single-pass type I membrane protein</topology>
    </subcellularLocation>
</comment>
<dbReference type="GO" id="GO:0031295">
    <property type="term" value="P:T cell costimulation"/>
    <property type="evidence" value="ECO:0007669"/>
    <property type="project" value="TreeGrafter"/>
</dbReference>
<dbReference type="InterPro" id="IPR013783">
    <property type="entry name" value="Ig-like_fold"/>
</dbReference>
<feature type="transmembrane region" description="Helical" evidence="11">
    <location>
        <begin position="238"/>
        <end position="261"/>
    </location>
</feature>
<keyword evidence="4 12" id="KW-0732">Signal</keyword>
<dbReference type="PANTHER" id="PTHR25466">
    <property type="entry name" value="T-LYMPHOCYTE ACTIVATION ANTIGEN"/>
    <property type="match status" value="1"/>
</dbReference>
<feature type="domain" description="Ig-like" evidence="13">
    <location>
        <begin position="33"/>
        <end position="130"/>
    </location>
</feature>
<dbReference type="InterPro" id="IPR051713">
    <property type="entry name" value="T-cell_Activation_Regulation"/>
</dbReference>
<dbReference type="GO" id="GO:0009897">
    <property type="term" value="C:external side of plasma membrane"/>
    <property type="evidence" value="ECO:0007669"/>
    <property type="project" value="TreeGrafter"/>
</dbReference>
<keyword evidence="9" id="KW-0325">Glycoprotein</keyword>
<dbReference type="GO" id="GO:0007166">
    <property type="term" value="P:cell surface receptor signaling pathway"/>
    <property type="evidence" value="ECO:0007669"/>
    <property type="project" value="TreeGrafter"/>
</dbReference>
<evidence type="ECO:0000256" key="4">
    <source>
        <dbReference type="ARBA" id="ARBA00022729"/>
    </source>
</evidence>
<dbReference type="InterPro" id="IPR007110">
    <property type="entry name" value="Ig-like_dom"/>
</dbReference>
<evidence type="ECO:0000256" key="1">
    <source>
        <dbReference type="ARBA" id="ARBA00004251"/>
    </source>
</evidence>
<dbReference type="GO" id="GO:0042130">
    <property type="term" value="P:negative regulation of T cell proliferation"/>
    <property type="evidence" value="ECO:0007669"/>
    <property type="project" value="TreeGrafter"/>
</dbReference>
<keyword evidence="3 11" id="KW-0812">Transmembrane</keyword>
<dbReference type="SMART" id="SM00406">
    <property type="entry name" value="IGv"/>
    <property type="match status" value="1"/>
</dbReference>
<dbReference type="Gene3D" id="2.60.40.10">
    <property type="entry name" value="Immunoglobulins"/>
    <property type="match status" value="2"/>
</dbReference>
<dbReference type="Ensembl" id="ENSPKIT00000001857.1">
    <property type="protein sequence ID" value="ENSPKIP00000021227.1"/>
    <property type="gene ID" value="ENSPKIG00000005717.1"/>
</dbReference>
<evidence type="ECO:0000259" key="13">
    <source>
        <dbReference type="PROSITE" id="PS50835"/>
    </source>
</evidence>
<dbReference type="InterPro" id="IPR013106">
    <property type="entry name" value="Ig_V-set"/>
</dbReference>
<dbReference type="InterPro" id="IPR053896">
    <property type="entry name" value="BTN3A2-like_Ig-C"/>
</dbReference>
<dbReference type="InterPro" id="IPR036179">
    <property type="entry name" value="Ig-like_dom_sf"/>
</dbReference>
<dbReference type="AlphaFoldDB" id="A0A3B3RRN4"/>
<dbReference type="Pfam" id="PF07686">
    <property type="entry name" value="V-set"/>
    <property type="match status" value="1"/>
</dbReference>
<dbReference type="InterPro" id="IPR003599">
    <property type="entry name" value="Ig_sub"/>
</dbReference>
<sequence>MKTVILLLFFLLSNSKALFTVEMSPNYLAELHENVTMECRFPPGDGKAVLSVFWERLSPPPRVEVYKMVDGRKDVDSQDPQFRGRVQLQDDELTKGRALLQISDVKINDSGTYQCLVEMGAGDYKQTTLTVQASYRNITATALQGCSLSPTPLLLQCQAAGFPKARVQWTDTSSSVLPASRTNTSHTMTQDGLYIVTAQVKVNGSCGEIYNCSYITKHSVTSAFIHLSAPSFPKISTLSVILMLGGALLGMALCVSLGLIFKKRGFGRLQGTGPDALNSCTHSTVILFLYLTPSFKSTYSFSSQSIELSCRI</sequence>
<keyword evidence="10" id="KW-0393">Immunoglobulin domain</keyword>
<evidence type="ECO:0000256" key="11">
    <source>
        <dbReference type="SAM" id="Phobius"/>
    </source>
</evidence>
<evidence type="ECO:0000256" key="7">
    <source>
        <dbReference type="ARBA" id="ARBA00023157"/>
    </source>
</evidence>
<evidence type="ECO:0000256" key="2">
    <source>
        <dbReference type="ARBA" id="ARBA00022475"/>
    </source>
</evidence>
<keyword evidence="2" id="KW-1003">Cell membrane</keyword>
<evidence type="ECO:0000313" key="14">
    <source>
        <dbReference type="Ensembl" id="ENSPKIP00000021227.1"/>
    </source>
</evidence>
<feature type="chain" id="PRO_5017407653" evidence="12">
    <location>
        <begin position="18"/>
        <end position="312"/>
    </location>
</feature>
<dbReference type="GO" id="GO:0006955">
    <property type="term" value="P:immune response"/>
    <property type="evidence" value="ECO:0007669"/>
    <property type="project" value="TreeGrafter"/>
</dbReference>